<feature type="compositionally biased region" description="Basic and acidic residues" evidence="3">
    <location>
        <begin position="432"/>
        <end position="446"/>
    </location>
</feature>
<dbReference type="GO" id="GO:0005525">
    <property type="term" value="F:GTP binding"/>
    <property type="evidence" value="ECO:0007669"/>
    <property type="project" value="UniProtKB-KW"/>
</dbReference>
<dbReference type="Pfam" id="PF00071">
    <property type="entry name" value="Ras"/>
    <property type="match status" value="1"/>
</dbReference>
<feature type="compositionally biased region" description="Basic residues" evidence="3">
    <location>
        <begin position="206"/>
        <end position="221"/>
    </location>
</feature>
<dbReference type="Proteomes" id="UP001265746">
    <property type="component" value="Unassembled WGS sequence"/>
</dbReference>
<dbReference type="PROSITE" id="PS51419">
    <property type="entry name" value="RAB"/>
    <property type="match status" value="1"/>
</dbReference>
<accession>A0AAD9SR66</accession>
<feature type="compositionally biased region" description="Basic and acidic residues" evidence="3">
    <location>
        <begin position="520"/>
        <end position="535"/>
    </location>
</feature>
<feature type="compositionally biased region" description="Basic and acidic residues" evidence="3">
    <location>
        <begin position="501"/>
        <end position="512"/>
    </location>
</feature>
<dbReference type="PROSITE" id="PS51421">
    <property type="entry name" value="RAS"/>
    <property type="match status" value="1"/>
</dbReference>
<protein>
    <submittedName>
        <fullName evidence="4">Uncharacterized protein</fullName>
    </submittedName>
</protein>
<dbReference type="InterPro" id="IPR001806">
    <property type="entry name" value="Small_GTPase"/>
</dbReference>
<feature type="region of interest" description="Disordered" evidence="3">
    <location>
        <begin position="199"/>
        <end position="228"/>
    </location>
</feature>
<dbReference type="AlphaFoldDB" id="A0AAD9SR66"/>
<keyword evidence="2" id="KW-0342">GTP-binding</keyword>
<dbReference type="PANTHER" id="PTHR24070">
    <property type="entry name" value="RAS, DI-RAS, AND RHEB FAMILY MEMBERS OF SMALL GTPASE SUPERFAMILY"/>
    <property type="match status" value="1"/>
</dbReference>
<evidence type="ECO:0000313" key="5">
    <source>
        <dbReference type="Proteomes" id="UP001265746"/>
    </source>
</evidence>
<dbReference type="GO" id="GO:0007165">
    <property type="term" value="P:signal transduction"/>
    <property type="evidence" value="ECO:0007669"/>
    <property type="project" value="InterPro"/>
</dbReference>
<dbReference type="EMBL" id="JAUJFL010000001">
    <property type="protein sequence ID" value="KAK2614771.1"/>
    <property type="molecule type" value="Genomic_DNA"/>
</dbReference>
<evidence type="ECO:0000256" key="1">
    <source>
        <dbReference type="ARBA" id="ARBA00022741"/>
    </source>
</evidence>
<organism evidence="4 5">
    <name type="scientific">Phomopsis amygdali</name>
    <name type="common">Fusicoccum amygdali</name>
    <dbReference type="NCBI Taxonomy" id="1214568"/>
    <lineage>
        <taxon>Eukaryota</taxon>
        <taxon>Fungi</taxon>
        <taxon>Dikarya</taxon>
        <taxon>Ascomycota</taxon>
        <taxon>Pezizomycotina</taxon>
        <taxon>Sordariomycetes</taxon>
        <taxon>Sordariomycetidae</taxon>
        <taxon>Diaporthales</taxon>
        <taxon>Diaporthaceae</taxon>
        <taxon>Diaporthe</taxon>
    </lineage>
</organism>
<evidence type="ECO:0000313" key="4">
    <source>
        <dbReference type="EMBL" id="KAK2614771.1"/>
    </source>
</evidence>
<evidence type="ECO:0000256" key="2">
    <source>
        <dbReference type="ARBA" id="ARBA00023134"/>
    </source>
</evidence>
<keyword evidence="1" id="KW-0547">Nucleotide-binding</keyword>
<dbReference type="GO" id="GO:0016020">
    <property type="term" value="C:membrane"/>
    <property type="evidence" value="ECO:0007669"/>
    <property type="project" value="InterPro"/>
</dbReference>
<sequence>MAKETNTNPTVRILVIGTAGAGKNCLESRFTTSQYPPPYDPSLTLCSRRFLTLEPKPSSGGDSRSSALPALRVSTDFRESTPSLLSPPDSAGPASPISDPVSPISFVSTTSTLNTSTTSIPGSASFGREIGLPKSQPCIKCERRANTYLVEVVNYPALQSAKMRQHVYTKGEYDAVLLVYDVSDRNSFEKIQELHAEVPLGSDHGSKHHKRQRSHISRRHSGPPTEALQRRNSAMSFFNAGGGLVGVEEEVEAKKGSRGVVVALIGNKADVDDEDCDQTEKTIEEDGSQEQDYDDDCESALAVFGDALQRDPRDEVRFGATSSVLGITSRPKPSRAESSETVERWLQIVGRAVEEGKEGAHDVLAVPKPPASKSKPGRLVSKAEGEDLARSLQLQVPFLETSARTGANVDEAFESVVRSVLGRNHTHSTTELAKRCRERHEAEQQKRAGVSRAPKPGDRTTSSAGPGRAQEHHGRLALETKLDRHGHTAHLERPAPVQHVPSRENVTRRESFMGRMRRMLMHEEPRERENIRGSRDNSPIRSL</sequence>
<feature type="region of interest" description="Disordered" evidence="3">
    <location>
        <begin position="426"/>
        <end position="473"/>
    </location>
</feature>
<gene>
    <name evidence="4" type="ORF">N8I77_001573</name>
</gene>
<dbReference type="Gene3D" id="3.40.50.300">
    <property type="entry name" value="P-loop containing nucleotide triphosphate hydrolases"/>
    <property type="match status" value="2"/>
</dbReference>
<feature type="region of interest" description="Disordered" evidence="3">
    <location>
        <begin position="489"/>
        <end position="543"/>
    </location>
</feature>
<dbReference type="InterPro" id="IPR027417">
    <property type="entry name" value="P-loop_NTPase"/>
</dbReference>
<evidence type="ECO:0000256" key="3">
    <source>
        <dbReference type="SAM" id="MobiDB-lite"/>
    </source>
</evidence>
<name>A0AAD9SR66_PHOAM</name>
<keyword evidence="5" id="KW-1185">Reference proteome</keyword>
<feature type="region of interest" description="Disordered" evidence="3">
    <location>
        <begin position="78"/>
        <end position="99"/>
    </location>
</feature>
<comment type="caution">
    <text evidence="4">The sequence shown here is derived from an EMBL/GenBank/DDBJ whole genome shotgun (WGS) entry which is preliminary data.</text>
</comment>
<proteinExistence type="predicted"/>
<dbReference type="InterPro" id="IPR020849">
    <property type="entry name" value="Small_GTPase_Ras-type"/>
</dbReference>
<dbReference type="GO" id="GO:0003924">
    <property type="term" value="F:GTPase activity"/>
    <property type="evidence" value="ECO:0007669"/>
    <property type="project" value="InterPro"/>
</dbReference>
<dbReference type="SUPFAM" id="SSF52540">
    <property type="entry name" value="P-loop containing nucleoside triphosphate hydrolases"/>
    <property type="match status" value="1"/>
</dbReference>
<reference evidence="4" key="1">
    <citation type="submission" date="2023-06" db="EMBL/GenBank/DDBJ databases">
        <authorList>
            <person name="Noh H."/>
        </authorList>
    </citation>
    <scope>NUCLEOTIDE SEQUENCE</scope>
    <source>
        <strain evidence="4">DUCC20226</strain>
    </source>
</reference>